<proteinExistence type="predicted"/>
<feature type="transmembrane region" description="Helical" evidence="7">
    <location>
        <begin position="336"/>
        <end position="354"/>
    </location>
</feature>
<feature type="domain" description="Major facilitator superfamily (MFS) profile" evidence="8">
    <location>
        <begin position="17"/>
        <end position="505"/>
    </location>
</feature>
<keyword evidence="6 7" id="KW-0472">Membrane</keyword>
<keyword evidence="4 7" id="KW-0812">Transmembrane</keyword>
<dbReference type="CDD" id="cd17321">
    <property type="entry name" value="MFS_MMR_MDR_like"/>
    <property type="match status" value="1"/>
</dbReference>
<dbReference type="PROSITE" id="PS50850">
    <property type="entry name" value="MFS"/>
    <property type="match status" value="1"/>
</dbReference>
<sequence>MNAEGARPRAGRREWAGLAVLSLPALLIAMDASVLNLAVPALSREMRPSSVEVLWILDAYTFMVAGFLVTMGALGDRIGRRRLLTIGATGFGTASLLAAYSGNPQTLILARLLLGVAGATLAPSTLALIRNMFQDSQQRALAIGVWAASLSAGGAIGPVVGGAILQSFRWGAVFLPAVPVMALLLLTAPRLIPEYRDQHAPQLNVLSVAISLAAVLPVVYGLKQVAQDGGSWPAAVAILAGVLMGVAFLRRQRTLKDPLLDTKMLRMPAVSLSLLANLIGFLVLFGISLFAAQYLQLVLGIDALQAGLWMLPLFAGFIVGSLLTPLARRRIRATPLMITGLLVATAGFAVLTRVGTDRGLVVLALGSALLSVGLAPVFTLVTTITVESVPPSRAGSAAAMSETSTELGAALGVALLGSVGTAVYRAHVSAAAPAGLPAKVSAAAHDSLGAALDAAQTLPGDTGAALADAVRAALVDALHAVSLVSAIALLVLAFVVGVLLRPPREVADVDPGGTAEADLAAPADVN</sequence>
<dbReference type="PANTHER" id="PTHR42718">
    <property type="entry name" value="MAJOR FACILITATOR SUPERFAMILY MULTIDRUG TRANSPORTER MFSC"/>
    <property type="match status" value="1"/>
</dbReference>
<dbReference type="SUPFAM" id="SSF103473">
    <property type="entry name" value="MFS general substrate transporter"/>
    <property type="match status" value="1"/>
</dbReference>
<evidence type="ECO:0000313" key="9">
    <source>
        <dbReference type="EMBL" id="TDW84373.1"/>
    </source>
</evidence>
<keyword evidence="5 7" id="KW-1133">Transmembrane helix</keyword>
<protein>
    <submittedName>
        <fullName evidence="9">DHA2 family multidrug resistance protein-like MFS transporter</fullName>
    </submittedName>
</protein>
<comment type="subcellular location">
    <subcellularLocation>
        <location evidence="1">Cell membrane</location>
        <topology evidence="1">Multi-pass membrane protein</topology>
    </subcellularLocation>
</comment>
<dbReference type="InterPro" id="IPR036259">
    <property type="entry name" value="MFS_trans_sf"/>
</dbReference>
<feature type="transmembrane region" description="Helical" evidence="7">
    <location>
        <begin position="360"/>
        <end position="386"/>
    </location>
</feature>
<gene>
    <name evidence="9" type="ORF">EV137_7182</name>
</gene>
<feature type="transmembrane region" description="Helical" evidence="7">
    <location>
        <begin position="270"/>
        <end position="294"/>
    </location>
</feature>
<evidence type="ECO:0000256" key="3">
    <source>
        <dbReference type="ARBA" id="ARBA00022475"/>
    </source>
</evidence>
<dbReference type="PANTHER" id="PTHR42718:SF47">
    <property type="entry name" value="METHYL VIOLOGEN RESISTANCE PROTEIN SMVA"/>
    <property type="match status" value="1"/>
</dbReference>
<organism evidence="9 10">
    <name type="scientific">Kribbella pratensis</name>
    <dbReference type="NCBI Taxonomy" id="2512112"/>
    <lineage>
        <taxon>Bacteria</taxon>
        <taxon>Bacillati</taxon>
        <taxon>Actinomycetota</taxon>
        <taxon>Actinomycetes</taxon>
        <taxon>Propionibacteriales</taxon>
        <taxon>Kribbellaceae</taxon>
        <taxon>Kribbella</taxon>
    </lineage>
</organism>
<feature type="transmembrane region" description="Helical" evidence="7">
    <location>
        <begin position="306"/>
        <end position="324"/>
    </location>
</feature>
<evidence type="ECO:0000256" key="2">
    <source>
        <dbReference type="ARBA" id="ARBA00022448"/>
    </source>
</evidence>
<keyword evidence="3" id="KW-1003">Cell membrane</keyword>
<dbReference type="Pfam" id="PF07690">
    <property type="entry name" value="MFS_1"/>
    <property type="match status" value="1"/>
</dbReference>
<keyword evidence="2" id="KW-0813">Transport</keyword>
<dbReference type="Proteomes" id="UP000295060">
    <property type="component" value="Unassembled WGS sequence"/>
</dbReference>
<feature type="transmembrane region" description="Helical" evidence="7">
    <location>
        <begin position="83"/>
        <end position="102"/>
    </location>
</feature>
<feature type="transmembrane region" description="Helical" evidence="7">
    <location>
        <begin position="477"/>
        <end position="500"/>
    </location>
</feature>
<feature type="transmembrane region" description="Helical" evidence="7">
    <location>
        <begin position="141"/>
        <end position="164"/>
    </location>
</feature>
<evidence type="ECO:0000256" key="1">
    <source>
        <dbReference type="ARBA" id="ARBA00004651"/>
    </source>
</evidence>
<keyword evidence="10" id="KW-1185">Reference proteome</keyword>
<evidence type="ECO:0000313" key="10">
    <source>
        <dbReference type="Proteomes" id="UP000295060"/>
    </source>
</evidence>
<name>A0ABY2F7L4_9ACTN</name>
<feature type="transmembrane region" description="Helical" evidence="7">
    <location>
        <begin position="53"/>
        <end position="74"/>
    </location>
</feature>
<evidence type="ECO:0000256" key="6">
    <source>
        <dbReference type="ARBA" id="ARBA00023136"/>
    </source>
</evidence>
<feature type="transmembrane region" description="Helical" evidence="7">
    <location>
        <begin position="170"/>
        <end position="191"/>
    </location>
</feature>
<dbReference type="EMBL" id="SODU01000004">
    <property type="protein sequence ID" value="TDW84373.1"/>
    <property type="molecule type" value="Genomic_DNA"/>
</dbReference>
<dbReference type="InterPro" id="IPR011701">
    <property type="entry name" value="MFS"/>
</dbReference>
<dbReference type="Gene3D" id="1.20.1250.20">
    <property type="entry name" value="MFS general substrate transporter like domains"/>
    <property type="match status" value="1"/>
</dbReference>
<evidence type="ECO:0000256" key="7">
    <source>
        <dbReference type="SAM" id="Phobius"/>
    </source>
</evidence>
<feature type="transmembrane region" description="Helical" evidence="7">
    <location>
        <begin position="108"/>
        <end position="129"/>
    </location>
</feature>
<reference evidence="9 10" key="1">
    <citation type="submission" date="2019-03" db="EMBL/GenBank/DDBJ databases">
        <title>Genomic Encyclopedia of Type Strains, Phase III (KMG-III): the genomes of soil and plant-associated and newly described type strains.</title>
        <authorList>
            <person name="Whitman W."/>
        </authorList>
    </citation>
    <scope>NUCLEOTIDE SEQUENCE [LARGE SCALE GENOMIC DNA]</scope>
    <source>
        <strain evidence="9 10">VKMAc-2574</strain>
    </source>
</reference>
<feature type="transmembrane region" description="Helical" evidence="7">
    <location>
        <begin position="203"/>
        <end position="220"/>
    </location>
</feature>
<accession>A0ABY2F7L4</accession>
<feature type="transmembrane region" description="Helical" evidence="7">
    <location>
        <begin position="232"/>
        <end position="249"/>
    </location>
</feature>
<comment type="caution">
    <text evidence="9">The sequence shown here is derived from an EMBL/GenBank/DDBJ whole genome shotgun (WGS) entry which is preliminary data.</text>
</comment>
<dbReference type="InterPro" id="IPR020846">
    <property type="entry name" value="MFS_dom"/>
</dbReference>
<evidence type="ECO:0000256" key="4">
    <source>
        <dbReference type="ARBA" id="ARBA00022692"/>
    </source>
</evidence>
<dbReference type="Gene3D" id="1.20.1720.10">
    <property type="entry name" value="Multidrug resistance protein D"/>
    <property type="match status" value="1"/>
</dbReference>
<evidence type="ECO:0000256" key="5">
    <source>
        <dbReference type="ARBA" id="ARBA00022989"/>
    </source>
</evidence>
<dbReference type="RefSeq" id="WP_134132502.1">
    <property type="nucleotide sequence ID" value="NZ_SODU01000004.1"/>
</dbReference>
<evidence type="ECO:0000259" key="8">
    <source>
        <dbReference type="PROSITE" id="PS50850"/>
    </source>
</evidence>